<evidence type="ECO:0000256" key="2">
    <source>
        <dbReference type="ARBA" id="ARBA00007269"/>
    </source>
</evidence>
<dbReference type="SMART" id="SM00438">
    <property type="entry name" value="ZnF_NFX"/>
    <property type="match status" value="1"/>
</dbReference>
<dbReference type="InterPro" id="IPR000967">
    <property type="entry name" value="Znf_NFX1"/>
</dbReference>
<evidence type="ECO:0000256" key="4">
    <source>
        <dbReference type="ARBA" id="ARBA00022737"/>
    </source>
</evidence>
<protein>
    <submittedName>
        <fullName evidence="12">Putative transcriptional repressor NF-X1</fullName>
    </submittedName>
</protein>
<dbReference type="PANTHER" id="PTHR12360:SF12">
    <property type="entry name" value="TRANSCRIPTIONAL REPRESSOR NF-X1"/>
    <property type="match status" value="1"/>
</dbReference>
<feature type="compositionally biased region" description="Polar residues" evidence="10">
    <location>
        <begin position="307"/>
        <end position="316"/>
    </location>
</feature>
<dbReference type="AlphaFoldDB" id="A0A423SIE0"/>
<feature type="region of interest" description="Disordered" evidence="10">
    <location>
        <begin position="1"/>
        <end position="25"/>
    </location>
</feature>
<proteinExistence type="inferred from homology"/>
<evidence type="ECO:0000256" key="8">
    <source>
        <dbReference type="ARBA" id="ARBA00023163"/>
    </source>
</evidence>
<feature type="compositionally biased region" description="Basic residues" evidence="10">
    <location>
        <begin position="175"/>
        <end position="189"/>
    </location>
</feature>
<comment type="caution">
    <text evidence="12">The sequence shown here is derived from an EMBL/GenBank/DDBJ whole genome shotgun (WGS) entry which is preliminary data.</text>
</comment>
<dbReference type="PANTHER" id="PTHR12360">
    <property type="entry name" value="NUCLEAR TRANSCRIPTION FACTOR, X-BOX BINDING 1 NFX1"/>
    <property type="match status" value="1"/>
</dbReference>
<dbReference type="Proteomes" id="UP000283509">
    <property type="component" value="Unassembled WGS sequence"/>
</dbReference>
<feature type="region of interest" description="Disordered" evidence="10">
    <location>
        <begin position="165"/>
        <end position="427"/>
    </location>
</feature>
<feature type="compositionally biased region" description="Basic and acidic residues" evidence="10">
    <location>
        <begin position="247"/>
        <end position="258"/>
    </location>
</feature>
<dbReference type="GO" id="GO:0008270">
    <property type="term" value="F:zinc ion binding"/>
    <property type="evidence" value="ECO:0007669"/>
    <property type="project" value="UniProtKB-KW"/>
</dbReference>
<organism evidence="12 13">
    <name type="scientific">Penaeus vannamei</name>
    <name type="common">Whiteleg shrimp</name>
    <name type="synonym">Litopenaeus vannamei</name>
    <dbReference type="NCBI Taxonomy" id="6689"/>
    <lineage>
        <taxon>Eukaryota</taxon>
        <taxon>Metazoa</taxon>
        <taxon>Ecdysozoa</taxon>
        <taxon>Arthropoda</taxon>
        <taxon>Crustacea</taxon>
        <taxon>Multicrustacea</taxon>
        <taxon>Malacostraca</taxon>
        <taxon>Eumalacostraca</taxon>
        <taxon>Eucarida</taxon>
        <taxon>Decapoda</taxon>
        <taxon>Dendrobranchiata</taxon>
        <taxon>Penaeoidea</taxon>
        <taxon>Penaeidae</taxon>
        <taxon>Penaeus</taxon>
    </lineage>
</organism>
<comment type="similarity">
    <text evidence="2">Belongs to the NFX1 family.</text>
</comment>
<feature type="compositionally biased region" description="Polar residues" evidence="10">
    <location>
        <begin position="410"/>
        <end position="419"/>
    </location>
</feature>
<feature type="compositionally biased region" description="Basic and acidic residues" evidence="10">
    <location>
        <begin position="273"/>
        <end position="303"/>
    </location>
</feature>
<dbReference type="OrthoDB" id="6512771at2759"/>
<keyword evidence="3" id="KW-0479">Metal-binding</keyword>
<evidence type="ECO:0000259" key="11">
    <source>
        <dbReference type="SMART" id="SM00438"/>
    </source>
</evidence>
<evidence type="ECO:0000256" key="5">
    <source>
        <dbReference type="ARBA" id="ARBA00022771"/>
    </source>
</evidence>
<feature type="compositionally biased region" description="Basic and acidic residues" evidence="10">
    <location>
        <begin position="318"/>
        <end position="329"/>
    </location>
</feature>
<gene>
    <name evidence="12" type="ORF">C7M84_018092</name>
</gene>
<evidence type="ECO:0000256" key="3">
    <source>
        <dbReference type="ARBA" id="ARBA00022723"/>
    </source>
</evidence>
<accession>A0A423SIE0</accession>
<evidence type="ECO:0000256" key="1">
    <source>
        <dbReference type="ARBA" id="ARBA00004123"/>
    </source>
</evidence>
<keyword evidence="13" id="KW-1185">Reference proteome</keyword>
<evidence type="ECO:0000256" key="7">
    <source>
        <dbReference type="ARBA" id="ARBA00023015"/>
    </source>
</evidence>
<evidence type="ECO:0000256" key="6">
    <source>
        <dbReference type="ARBA" id="ARBA00022833"/>
    </source>
</evidence>
<name>A0A423SIE0_PENVA</name>
<dbReference type="Pfam" id="PF01422">
    <property type="entry name" value="zf-NF-X1"/>
    <property type="match status" value="1"/>
</dbReference>
<dbReference type="GO" id="GO:0000977">
    <property type="term" value="F:RNA polymerase II transcription regulatory region sequence-specific DNA binding"/>
    <property type="evidence" value="ECO:0007669"/>
    <property type="project" value="TreeGrafter"/>
</dbReference>
<dbReference type="GO" id="GO:0005634">
    <property type="term" value="C:nucleus"/>
    <property type="evidence" value="ECO:0007669"/>
    <property type="project" value="UniProtKB-SubCell"/>
</dbReference>
<dbReference type="STRING" id="6689.A0A423SIE0"/>
<dbReference type="EMBL" id="QCYY01003347">
    <property type="protein sequence ID" value="ROT63990.1"/>
    <property type="molecule type" value="Genomic_DNA"/>
</dbReference>
<keyword evidence="8" id="KW-0804">Transcription</keyword>
<dbReference type="GO" id="GO:0000981">
    <property type="term" value="F:DNA-binding transcription factor activity, RNA polymerase II-specific"/>
    <property type="evidence" value="ECO:0007669"/>
    <property type="project" value="TreeGrafter"/>
</dbReference>
<evidence type="ECO:0000313" key="12">
    <source>
        <dbReference type="EMBL" id="ROT63990.1"/>
    </source>
</evidence>
<dbReference type="InterPro" id="IPR034078">
    <property type="entry name" value="NFX1_fam"/>
</dbReference>
<keyword evidence="4" id="KW-0677">Repeat</keyword>
<feature type="compositionally biased region" description="Basic and acidic residues" evidence="10">
    <location>
        <begin position="217"/>
        <end position="227"/>
    </location>
</feature>
<dbReference type="GO" id="GO:0000122">
    <property type="term" value="P:negative regulation of transcription by RNA polymerase II"/>
    <property type="evidence" value="ECO:0007669"/>
    <property type="project" value="TreeGrafter"/>
</dbReference>
<evidence type="ECO:0000256" key="10">
    <source>
        <dbReference type="SAM" id="MobiDB-lite"/>
    </source>
</evidence>
<keyword evidence="5" id="KW-0863">Zinc-finger</keyword>
<sequence>MAEAGRNSGGMSQPGRGSAYSTNFPSPMTYQPMQVPPFQAGYQDMFVQSYPRVMPISHFQGNVLCQDNSQFQGSGHYQGDNQFQNNSQFQANSQYPSYNHYQNNAHFQGNGHFEGNGHLQGNQYPGNLQYEELPRNPNAIENEAFGGEAKVSPQGNDCEGIINGIASEGGVKNKGMNRGRGGKGRRGGRRNYGTDRLSQGPNMPYTWYEPRGAAYDQDQKKRDRESALAETAAFMQRMSLGRTDNPPTKELDNNDRRSRGGRGRYDWGGSHGGVDKRQQRNNSEEEKQGKEWKNRQVRTEDGRTYNGGYSNVYDQPNDQERPLRQEKNFGRGRNGRKNNNGEGQGFDGEVGEREESASTQGPKPGRGRGRGRNDNGRKLWGGSEQSERPGRESAPAPVKNEQKAEKESSPVATPSITSSGKEDEQTQRDRLMEQLMKGVYECMTLAGGVQPAKQPRQKFQMPTSVFVANYVNQSGTDVTHHIHVERTCPCGAKSQDVRCSITEPFVCEGVCGKVLNCGGHTCEKLCHSGPCGDCQQEVMQSECQ</sequence>
<feature type="domain" description="NF-X1-type" evidence="11">
    <location>
        <begin position="517"/>
        <end position="536"/>
    </location>
</feature>
<reference evidence="12 13" key="1">
    <citation type="submission" date="2018-04" db="EMBL/GenBank/DDBJ databases">
        <authorList>
            <person name="Zhang X."/>
            <person name="Yuan J."/>
            <person name="Li F."/>
            <person name="Xiang J."/>
        </authorList>
    </citation>
    <scope>NUCLEOTIDE SEQUENCE [LARGE SCALE GENOMIC DNA]</scope>
    <source>
        <tissue evidence="12">Muscle</tissue>
    </source>
</reference>
<evidence type="ECO:0000256" key="9">
    <source>
        <dbReference type="ARBA" id="ARBA00023242"/>
    </source>
</evidence>
<evidence type="ECO:0000313" key="13">
    <source>
        <dbReference type="Proteomes" id="UP000283509"/>
    </source>
</evidence>
<keyword evidence="9" id="KW-0539">Nucleus</keyword>
<comment type="subcellular location">
    <subcellularLocation>
        <location evidence="1">Nucleus</location>
    </subcellularLocation>
</comment>
<dbReference type="CDD" id="cd06008">
    <property type="entry name" value="NF-X1-zinc-finger"/>
    <property type="match status" value="1"/>
</dbReference>
<reference evidence="12 13" key="2">
    <citation type="submission" date="2019-01" db="EMBL/GenBank/DDBJ databases">
        <title>The decoding of complex shrimp genome reveals the adaptation for benthos swimmer, frequently molting mechanism and breeding impact on genome.</title>
        <authorList>
            <person name="Sun Y."/>
            <person name="Gao Y."/>
            <person name="Yu Y."/>
        </authorList>
    </citation>
    <scope>NUCLEOTIDE SEQUENCE [LARGE SCALE GENOMIC DNA]</scope>
    <source>
        <tissue evidence="12">Muscle</tissue>
    </source>
</reference>
<keyword evidence="6" id="KW-0862">Zinc</keyword>
<keyword evidence="7" id="KW-0805">Transcription regulation</keyword>